<reference evidence="15" key="1">
    <citation type="submission" date="2023-07" db="EMBL/GenBank/DDBJ databases">
        <title>30 novel species of actinomycetes from the DSMZ collection.</title>
        <authorList>
            <person name="Nouioui I."/>
        </authorList>
    </citation>
    <scope>NUCLEOTIDE SEQUENCE [LARGE SCALE GENOMIC DNA]</scope>
    <source>
        <strain evidence="15">DSM 42041</strain>
    </source>
</reference>
<dbReference type="Pfam" id="PF00550">
    <property type="entry name" value="PP-binding"/>
    <property type="match status" value="3"/>
</dbReference>
<dbReference type="InterPro" id="IPR009081">
    <property type="entry name" value="PP-bd_ACP"/>
</dbReference>
<keyword evidence="3" id="KW-0596">Phosphopantetheine</keyword>
<dbReference type="SUPFAM" id="SSF47336">
    <property type="entry name" value="ACP-like"/>
    <property type="match status" value="3"/>
</dbReference>
<dbReference type="InterPro" id="IPR018201">
    <property type="entry name" value="Ketoacyl_synth_AS"/>
</dbReference>
<feature type="domain" description="Carrier" evidence="11">
    <location>
        <begin position="4815"/>
        <end position="4890"/>
    </location>
</feature>
<dbReference type="EC" id="6.4.-.-" evidence="14"/>
<dbReference type="Gene3D" id="3.10.129.110">
    <property type="entry name" value="Polyketide synthase dehydratase"/>
    <property type="match status" value="1"/>
</dbReference>
<dbReference type="InterPro" id="IPR036299">
    <property type="entry name" value="Polyketide_synth_docking_sf"/>
</dbReference>
<keyword evidence="8" id="KW-0012">Acyltransferase</keyword>
<accession>A0ABU2NNR2</accession>
<dbReference type="Pfam" id="PF21089">
    <property type="entry name" value="PKS_DH_N"/>
    <property type="match status" value="1"/>
</dbReference>
<dbReference type="InterPro" id="IPR049551">
    <property type="entry name" value="PKS_DH_C"/>
</dbReference>
<evidence type="ECO:0000313" key="14">
    <source>
        <dbReference type="EMBL" id="MDT0377687.1"/>
    </source>
</evidence>
<comment type="pathway">
    <text evidence="2">Antibiotic biosynthesis.</text>
</comment>
<evidence type="ECO:0000256" key="10">
    <source>
        <dbReference type="SAM" id="MobiDB-lite"/>
    </source>
</evidence>
<evidence type="ECO:0000259" key="13">
    <source>
        <dbReference type="PROSITE" id="PS52019"/>
    </source>
</evidence>
<dbReference type="Pfam" id="PF00109">
    <property type="entry name" value="ketoacyl-synt"/>
    <property type="match status" value="3"/>
</dbReference>
<dbReference type="InterPro" id="IPR020807">
    <property type="entry name" value="PKS_DH"/>
</dbReference>
<dbReference type="Pfam" id="PF16197">
    <property type="entry name" value="KAsynt_C_assoc"/>
    <property type="match status" value="3"/>
</dbReference>
<feature type="domain" description="Ketosynthase family 3 (KS3)" evidence="12">
    <location>
        <begin position="1607"/>
        <end position="2034"/>
    </location>
</feature>
<dbReference type="PANTHER" id="PTHR43775">
    <property type="entry name" value="FATTY ACID SYNTHASE"/>
    <property type="match status" value="1"/>
</dbReference>
<dbReference type="InterPro" id="IPR020841">
    <property type="entry name" value="PKS_Beta-ketoAc_synthase_dom"/>
</dbReference>
<dbReference type="Gene3D" id="3.40.50.720">
    <property type="entry name" value="NAD(P)-binding Rossmann-like Domain"/>
    <property type="match status" value="3"/>
</dbReference>
<dbReference type="SUPFAM" id="SSF55048">
    <property type="entry name" value="Probable ACP-binding domain of malonyl-CoA ACP transacylase"/>
    <property type="match status" value="3"/>
</dbReference>
<dbReference type="PROSITE" id="PS52019">
    <property type="entry name" value="PKS_MFAS_DH"/>
    <property type="match status" value="1"/>
</dbReference>
<dbReference type="InterPro" id="IPR013968">
    <property type="entry name" value="PKS_KR"/>
</dbReference>
<feature type="region of interest" description="C-terminal hotdog fold" evidence="9">
    <location>
        <begin position="4183"/>
        <end position="4319"/>
    </location>
</feature>
<proteinExistence type="predicted"/>
<dbReference type="InterPro" id="IPR016039">
    <property type="entry name" value="Thiolase-like"/>
</dbReference>
<dbReference type="Pfam" id="PF02801">
    <property type="entry name" value="Ketoacyl-synt_C"/>
    <property type="match status" value="3"/>
</dbReference>
<gene>
    <name evidence="14" type="ORF">RM572_02725</name>
</gene>
<evidence type="ECO:0000256" key="4">
    <source>
        <dbReference type="ARBA" id="ARBA00022553"/>
    </source>
</evidence>
<dbReference type="PROSITE" id="PS00012">
    <property type="entry name" value="PHOSPHOPANTETHEINE"/>
    <property type="match status" value="3"/>
</dbReference>
<dbReference type="InterPro" id="IPR032821">
    <property type="entry name" value="PKS_assoc"/>
</dbReference>
<dbReference type="InterPro" id="IPR006162">
    <property type="entry name" value="Ppantetheine_attach_site"/>
</dbReference>
<feature type="domain" description="Ketosynthase family 3 (KS3)" evidence="12">
    <location>
        <begin position="36"/>
        <end position="462"/>
    </location>
</feature>
<dbReference type="InterPro" id="IPR050091">
    <property type="entry name" value="PKS_NRPS_Biosynth_Enz"/>
</dbReference>
<feature type="compositionally biased region" description="Low complexity" evidence="10">
    <location>
        <begin position="475"/>
        <end position="485"/>
    </location>
</feature>
<dbReference type="PROSITE" id="PS00606">
    <property type="entry name" value="KS3_1"/>
    <property type="match status" value="2"/>
</dbReference>
<dbReference type="PANTHER" id="PTHR43775:SF51">
    <property type="entry name" value="INACTIVE PHENOLPHTHIOCEROL SYNTHESIS POLYKETIDE SYNTHASE TYPE I PKS1-RELATED"/>
    <property type="match status" value="1"/>
</dbReference>
<feature type="region of interest" description="Disordered" evidence="10">
    <location>
        <begin position="3563"/>
        <end position="3586"/>
    </location>
</feature>
<feature type="region of interest" description="N-terminal hotdog fold" evidence="9">
    <location>
        <begin position="4045"/>
        <end position="4170"/>
    </location>
</feature>
<dbReference type="InterPro" id="IPR020806">
    <property type="entry name" value="PKS_PP-bd"/>
</dbReference>
<evidence type="ECO:0000256" key="8">
    <source>
        <dbReference type="ARBA" id="ARBA00023315"/>
    </source>
</evidence>
<evidence type="ECO:0000259" key="12">
    <source>
        <dbReference type="PROSITE" id="PS52004"/>
    </source>
</evidence>
<dbReference type="Proteomes" id="UP001183414">
    <property type="component" value="Unassembled WGS sequence"/>
</dbReference>
<dbReference type="Pfam" id="PF22953">
    <property type="entry name" value="SpnB_Rossmann"/>
    <property type="match status" value="1"/>
</dbReference>
<sequence>MSGATNEQRLRDYLNRVTADLRTTRKRLRDIEARQSEPVAIVAMSCRFPGGIGTPEEYWRHLADGVDLVGDLPTDRGWDVERLYHPDPDHPGTSYTRRGAFLSDAAEFDADFFGISPREALAMDPQQRLLLETSWEVFERAGIDVETVRGARAGVFVGSSNQGYGSAVHTAPDGVEGHLLTGGSTAVLSGRVAYTLGLEGPALTIDTNCSSSLVALHQAVQSLRSDGCALALACGATVMSSFLNFTEFSRQSGLAVDGRCKAFSDDADGTGWGEGVGVLLLERLSDAQRNGHPVLAVIRGSAINQDGASNGLTAPNGASQQRVIRQALADAGLTAADVDAVEAHGTGTKLGDPIEAQALLATYGQARAGDAPLWLGSVKTNIGHTQAASGVAGVMKMVLALQNDTLPESLHAGTPSTHVDWTAGQVRVLDAARPWPQGERARRAGVSSFGASGTNAHVIVEEAPAPPAPDEETAAAEPAEPAAPAVTPPVVPWVVSARTAAALPAQAERLLTATGDDRAPADVGLSLATTRTVLEHRAVALGADAAELRAGLGALAEGRATPGALPGAEGAAQGTVVSGLAADVGRTVFVFPGQGAQWVGMATELAEASPVFAARLAECEAALAEFTDWSLTDVLRGADGAPTLERVDVVQPALFAVMVSLAELWTSLGAKPDAVVGHSQGEIAAACVAGALSLRDAARVVCLRSRAITALTGGGGMASLMIPEDAVRELLSPYDGRLGIAAVNGPASVVVSGEARALDALLEVCEQREIRARRIPVDYASHSADVDPIREELRAALAPTEARRPETPMFSTVTGTWIGGAETDADYWFRNLRQPVLLDPAVRELARNGHRTFLEMSPHPVLTVPVQETLEDAGAEAGPVFVGGSLRRDEGGLRRFLTSLAEAFTSGVDVDWGAFFAPTGARVTDLPTYAFQRRHYWMLDASPDGPAEADPVDAAFWSAVADGDPAAFAESLRLAEDAPLSAVLPALGDWRARHRAHSVLDSWRYRVDWVPRRPGAAPGRLAGSWLLAVVAGREDDDTTVAVRQALTDGGADVTDVVLGPDTEREGIAGLLADHPHASGIVSLLALDEAPHPHVTGMTTGLALNVQLAQALADREHATPLWLCTQDTVEAWDGDRVTHPQQTTTWGMGLVAGLEAPQIWGGLIDLPLVVDEDDRAALCSLLAARGGEDQAAIRQGAVLLRRLRRAPAPPAGDGDRPWRTSGTALITGGTGGLGAQTARFLARSGAEHLVLLSRRGADSPAARELVEELTALGPRVTVAACDVNDYEALAGLVADLQAAGPPIRTVVHSAGVGLLNPLTEWNLPEFLDGARLKLAATDNLDRLFDRDDLDAFVLHSSAAAVWGAGDHASYAAGNAYLEAVARNRRARGLAATTIAWGIWHADADGRGMASGVDSTALKWRSMPFMDPETAVTGLQQALDEDATFLAVIDVDWEHFAPVFAAARQRPLLDDIPEVRSALDVGAKPADDGPANDADALRERLTPLPSDDRREALRELVRGQVAAVLGHHSADAVDNERPFRDLGFDSLLAVTLRNSLNAATGLRLTATLVFDYPSVSKLAQHLHTTLFGDLAPAGAATTAPVRVREAAADDPIAIVGMGCRLPGGVNGPDELWRLVSQGGEAVGAFPADRGWHLDDLYHPDPDEEGTTYVRTGGFVSDAGHFDAAFFGISPREALAMDPQQRLLLETAWEAIEHGRISPASLRGSDCGVFVGSAHSGYGSNLRHVPEGVEGHLLTGTVTSIASGRISYTLGLEGPAVSLDTGCSSALVSLHLAVQALRSGDCSMALAGAAAVIASPIGFVGFSRQRGLAEDGRCKAFSDDADGMGFAEGAGMLLLERLSDAKKNGHRVLAVIRGTAVNQDGASNGLTAPNGPSQQRVIRQALADAGLTGADVDVVEAHGTGTSLGDPIEAHALLATYGQDRPEGRPLWLGSIKSNIGHTQVAAGVPSLIKMVAAMRHGVMPKSLHVEEPSSHIDWSAGAVELLAEERAWTREDERPRRAGVSSFGVSGTNVHVILEEADEEPSAEAAESGPETVPWLVSARSAAGLRGQAAALAPLAGGDLDRAAVGWSLLSTRAVLEHRAVVTGDFAAGLGALAEGEPADNVVSGVSGPVGRTAFVFPGQGAQWVGMGADLLESSPVFAGSVAACEAAMSGHVDWSLTAVLRGEEGSPSLERVDVVQPASFAVMVSLAALWRSYGVEPAAVIGHSQGEIAAACVAGILSLEDAARIVCLRSRAIAEIAGSGGMASVAVSAERAEELIAPFEGRISVAAVNGPAQVVVSGEAAALDELGVVCEKAEVRFRRVAVDYASHSAAMEELRDALAAALVGVTPQAGSVPLMSTVSAEFVDPLTMDADYWFTNLRTQVRFSEGVAKLASEGFGVFAEMSSHPVMTSAVEATVDAAGGEPAVVTGSLRREDGGLDRFLTGLAAIWVRGAHVDWTVAFGDTPPPTVDLPTYAFQRRHYWLEDQAVDEPGRQVDAIDAEFWAAVAANDPSSLARTLGLDDDASGPLRELAPVLADWRRDREAATEADSWRYDITWSPVTGGERPRLAGAVWLLLVSSGAEGWPSLAAQALEAHGAEVRFLEVPDAERAALTDQLRTAADGVTGVLSLLAFDARPVLDPAVALIQALGDAGVAAPLWCATRGAVSVGASDKDVRPDHALLWGLGRIAAMEYPHRVGGLVDLPATADERAAERLVGALTAPDGEDQLAVRSGGLYARRLVRRPSAGTPDVRSWQPRGTVLVTGGTGGVGAEVAAWLAASGAPHLLLTSRRGPDAPGAGELVARLEALGAQVTVAACDVADRDALGRVLDAVPAARPLTAVVHAAAVLDDCLLDALTPERTATVLRPKADAARNLHDLTRDTDLDAFVLFSSLGGTLGGPGQGAYSAANAYLDALAAARRAEGLPATSLAWGSWAEVGLAAGAEWEERLRSTGMGRMAPQTALAVLRQALDQDLTYLAVADIDWSRYAAVCTEGRTGRVLAALPDARPRAAETQQVDDTPQDGFAATLADSSPAEREQALTALVRAQAAAALGLADAEEIDVDRALRDMGFDSLTAVDLRNRLNTVTGLRLPVTVVFDHATAGRLARHLAGELFGAREDSAQPALPAALTTGGSPDDDPIAVVAMSCRFPGGVDTPEKYWDLLATGGDAVTPLPTDRGWDLDGLYDPDPDRPGTFYTRGGGFLHDAGRFDPHFFGISPRTAPAIDPQHRLLLETSWEAFERAGIDPATVKGTPVGVFVGANYNDYGSRLSASPGEFEGQLATGSASSVASGRIAYTFGLEGPAVTVDTACSSSLVALHQASQALRSGDCTMALAGGVTVISSPDTFVEFSRQGALSPDGRCKAFSAAADGAGWAEGVGMLLVERLSEARRRGHPVLGLIRGAAVNQDGASNGLTAPSGPAQQRVIRQALANARLSAAEVDAVEAHGTGTTLGDPIEAEALLAVYGADRPQDRPLWLGSAKSNIGHTQAASGVAGVIKTLLSLRHGLMPRTLHADEPSPHIDWSAGTVRLLNEARAWTEHDGPRRAGVSSFGVSGTNVHMIIEQAPVDDAGTAPADAEPADSDAADAESGDRNGGWLPWALSARSADALTAQARGLLDVLDSRPDADPAGIARTLGSRARFEHRLVCWGTDREQLRKQLTACAEGRTVTPAAAGVANGGRTAFLFSGQGAQRLGMGRELYAAFPVFADAFDAVCAHMDLELDRPLRDVVFAEEGDPQAELLHRTDFTQPALFAVEVALYRLFASWGVTPDYLVGHSIGEIAAAHVAGVFTLADACRTVAARGRLMQQLPATGAMAAVAATEDEVLPLLDGLADRVAVAAVNGPEATVVSGDTAEVDRIAEHFAGLGRKTKRLRVSHAFHSPHMDPMLERFEEIVRDVPLSPPTIPVVSDVTGRPATAEQLCSPDYWVSQVREPVRFAAGVAFLHDAGVTRYLEIGPDAVLTALAADCLPEESAGTVAPAARRGRPEAETALAAAARMHVLGGDCDLAAFHPAGTAPVELPTYPFQRQHYWLDTPEPRGDVGAAGLETAGHPLLGAAVRFAADDGCLLTARLSLRTHPWLADHVIDGAVVLPGTAFAELAIRAGDQVGCGRVGELTLEAPLPLSDGEAVDVQVRVGDADAAGARPLTVHSRPQDATEDEPWQRHATGTLLQEASPAGEPAPAQWPPAGAAPVDLDGFYARLAEGSADYGPAFQGLRAAWRDGSDVYAEVSLPEGADAAGYGLHPALFDAALQTLGLGEAGDDGQGVMPFAWSGAALHAAGATSLRVHLESTGRHSVAVRLWDPEGNPVASVASLAFRPSTGAAAKRPRSAVQDALFRTRWVPVADSTAPAGRTCALIGSADAAPDLAAALAGTAGLASYPTLDALFQAVTAGAPLPDRVVVAEPPATGEPAAAAREAAHRALAAVQTWLSDERFAASRLVFVTRGALTADTGEAVTDLPSATVHGLVRTANSENPGRFALVDLDGAESSLAALPAAVLGEEPQTAVRGGEIRAARLTRVRADEAAERTAPTWDASGTTLVTGATGTLGRLVARHLVVAHGVRRLLLVSRSGPAADGAAALREELDALGADVTLTACDVADRDALARLLDAVPAEHPLTAVVHTAGVTDDGVITSLTPDRVDRVLAAKVDAALHLHELTRAHDLSAFVLFSSLAATFGGAGQASYAAGNAFLDALAADRRAQGLAGQSLCWGPWAEVSTMTGRLGASDHARIARGGVVPLTSEDGLALLDLARTYDDAVLVPVRLSVASSTDAAEVPPLLRDLVRHRRPGARQAAAAVAPPVSGIVATAERLGRMSRPERERSLRELVRNEAALVLGYDTPDLVDVERGFLEMGFDSLSAVELRNRLGKETGLPLPATVLFDYPTPNGLAGHLSEIFPSDAERAVAPILTELDKLRVNLPDTADDTLRGRVADTLRTLLAEVTGDEAAAAGPAAAEPADRFAAASDEEIFRFLDDELEA</sequence>
<evidence type="ECO:0000256" key="3">
    <source>
        <dbReference type="ARBA" id="ARBA00022450"/>
    </source>
</evidence>
<evidence type="ECO:0000256" key="2">
    <source>
        <dbReference type="ARBA" id="ARBA00004792"/>
    </source>
</evidence>
<dbReference type="SUPFAM" id="SSF53901">
    <property type="entry name" value="Thiolase-like"/>
    <property type="match status" value="3"/>
</dbReference>
<dbReference type="Gene3D" id="3.40.366.10">
    <property type="entry name" value="Malonyl-Coenzyme A Acyl Carrier Protein, domain 2"/>
    <property type="match status" value="3"/>
</dbReference>
<dbReference type="EMBL" id="JAVREQ010000001">
    <property type="protein sequence ID" value="MDT0377687.1"/>
    <property type="molecule type" value="Genomic_DNA"/>
</dbReference>
<dbReference type="InterPro" id="IPR041618">
    <property type="entry name" value="PKS_DE"/>
</dbReference>
<evidence type="ECO:0000256" key="6">
    <source>
        <dbReference type="ARBA" id="ARBA00023194"/>
    </source>
</evidence>
<dbReference type="InterPro" id="IPR016036">
    <property type="entry name" value="Malonyl_transacylase_ACP-bd"/>
</dbReference>
<evidence type="ECO:0000256" key="5">
    <source>
        <dbReference type="ARBA" id="ARBA00022679"/>
    </source>
</evidence>
<dbReference type="InterPro" id="IPR014043">
    <property type="entry name" value="Acyl_transferase_dom"/>
</dbReference>
<dbReference type="CDD" id="cd08952">
    <property type="entry name" value="KR_1_SDR_x"/>
    <property type="match status" value="2"/>
</dbReference>
<dbReference type="Pfam" id="PF00698">
    <property type="entry name" value="Acyl_transf_1"/>
    <property type="match status" value="3"/>
</dbReference>
<dbReference type="Gene3D" id="1.10.1200.10">
    <property type="entry name" value="ACP-like"/>
    <property type="match status" value="3"/>
</dbReference>
<protein>
    <submittedName>
        <fullName evidence="14">Type I polyketide synthase</fullName>
        <ecNumber evidence="14">6.4.-.-</ecNumber>
    </submittedName>
</protein>
<keyword evidence="6" id="KW-0045">Antibiotic biosynthesis</keyword>
<dbReference type="CDD" id="cd08956">
    <property type="entry name" value="KR_3_FAS_SDR_x"/>
    <property type="match status" value="1"/>
</dbReference>
<feature type="domain" description="Ketosynthase family 3 (KS3)" evidence="12">
    <location>
        <begin position="3133"/>
        <end position="3559"/>
    </location>
</feature>
<dbReference type="InterPro" id="IPR016035">
    <property type="entry name" value="Acyl_Trfase/lysoPLipase"/>
</dbReference>
<feature type="domain" description="PKS/mFAS DH" evidence="13">
    <location>
        <begin position="4045"/>
        <end position="4319"/>
    </location>
</feature>
<comment type="caution">
    <text evidence="14">The sequence shown here is derived from an EMBL/GenBank/DDBJ whole genome shotgun (WGS) entry which is preliminary data.</text>
</comment>
<keyword evidence="7" id="KW-0511">Multifunctional enzyme</keyword>
<dbReference type="InterPro" id="IPR042104">
    <property type="entry name" value="PKS_dehydratase_sf"/>
</dbReference>
<dbReference type="InterPro" id="IPR015083">
    <property type="entry name" value="NorB/c/GfsB-D-like_docking"/>
</dbReference>
<keyword evidence="5" id="KW-0808">Transferase</keyword>
<evidence type="ECO:0000313" key="15">
    <source>
        <dbReference type="Proteomes" id="UP001183414"/>
    </source>
</evidence>
<dbReference type="InterPro" id="IPR001227">
    <property type="entry name" value="Ac_transferase_dom_sf"/>
</dbReference>
<dbReference type="Gene3D" id="3.40.47.10">
    <property type="match status" value="3"/>
</dbReference>
<dbReference type="SMART" id="SM01294">
    <property type="entry name" value="PKS_PP_betabranch"/>
    <property type="match status" value="3"/>
</dbReference>
<dbReference type="InterPro" id="IPR014031">
    <property type="entry name" value="Ketoacyl_synth_C"/>
</dbReference>
<dbReference type="Gene3D" id="3.30.70.3290">
    <property type="match status" value="3"/>
</dbReference>
<name>A0ABU2NNR2_9ACTN</name>
<dbReference type="PROSITE" id="PS50075">
    <property type="entry name" value="CARRIER"/>
    <property type="match status" value="3"/>
</dbReference>
<dbReference type="NCBIfam" id="NF045894">
    <property type="entry name" value="PKS_plus_SDR"/>
    <property type="match status" value="2"/>
</dbReference>
<dbReference type="SMART" id="SM00822">
    <property type="entry name" value="PKS_KR"/>
    <property type="match status" value="3"/>
</dbReference>
<feature type="domain" description="Carrier" evidence="11">
    <location>
        <begin position="1509"/>
        <end position="1584"/>
    </location>
</feature>
<evidence type="ECO:0000256" key="1">
    <source>
        <dbReference type="ARBA" id="ARBA00001957"/>
    </source>
</evidence>
<dbReference type="Pfam" id="PF14765">
    <property type="entry name" value="PS-DH"/>
    <property type="match status" value="1"/>
</dbReference>
<dbReference type="Pfam" id="PF18369">
    <property type="entry name" value="PKS_DE"/>
    <property type="match status" value="2"/>
</dbReference>
<dbReference type="SUPFAM" id="SSF51735">
    <property type="entry name" value="NAD(P)-binding Rossmann-fold domains"/>
    <property type="match status" value="6"/>
</dbReference>
<feature type="region of interest" description="Disordered" evidence="10">
    <location>
        <begin position="4136"/>
        <end position="4155"/>
    </location>
</feature>
<comment type="cofactor">
    <cofactor evidence="1">
        <name>pantetheine 4'-phosphate</name>
        <dbReference type="ChEBI" id="CHEBI:47942"/>
    </cofactor>
</comment>
<dbReference type="InterPro" id="IPR055123">
    <property type="entry name" value="SpnB-like_Rossmann"/>
</dbReference>
<dbReference type="PROSITE" id="PS52004">
    <property type="entry name" value="KS3_2"/>
    <property type="match status" value="3"/>
</dbReference>
<feature type="domain" description="Carrier" evidence="11">
    <location>
        <begin position="3034"/>
        <end position="3109"/>
    </location>
</feature>
<dbReference type="InterPro" id="IPR014030">
    <property type="entry name" value="Ketoacyl_synth_N"/>
</dbReference>
<dbReference type="SMART" id="SM00825">
    <property type="entry name" value="PKS_KS"/>
    <property type="match status" value="3"/>
</dbReference>
<feature type="compositionally biased region" description="Acidic residues" evidence="10">
    <location>
        <begin position="3573"/>
        <end position="3583"/>
    </location>
</feature>
<dbReference type="InterPro" id="IPR036291">
    <property type="entry name" value="NAD(P)-bd_dom_sf"/>
</dbReference>
<dbReference type="InterPro" id="IPR036736">
    <property type="entry name" value="ACP-like_sf"/>
</dbReference>
<organism evidence="14 15">
    <name type="scientific">Streptomyces hazeniae</name>
    <dbReference type="NCBI Taxonomy" id="3075538"/>
    <lineage>
        <taxon>Bacteria</taxon>
        <taxon>Bacillati</taxon>
        <taxon>Actinomycetota</taxon>
        <taxon>Actinomycetes</taxon>
        <taxon>Kitasatosporales</taxon>
        <taxon>Streptomycetaceae</taxon>
        <taxon>Streptomyces</taxon>
    </lineage>
</organism>
<dbReference type="SUPFAM" id="SSF52151">
    <property type="entry name" value="FabD/lysophospholipase-like"/>
    <property type="match status" value="3"/>
</dbReference>
<dbReference type="SMART" id="SM00827">
    <property type="entry name" value="PKS_AT"/>
    <property type="match status" value="3"/>
</dbReference>
<feature type="active site" description="Proton acceptor; for dehydratase activity" evidence="9">
    <location>
        <position position="4077"/>
    </location>
</feature>
<feature type="active site" description="Proton donor; for dehydratase activity" evidence="9">
    <location>
        <position position="4242"/>
    </location>
</feature>
<dbReference type="SUPFAM" id="SSF101173">
    <property type="entry name" value="Docking domain B of the erythromycin polyketide synthase (DEBS)"/>
    <property type="match status" value="1"/>
</dbReference>
<dbReference type="CDD" id="cd00833">
    <property type="entry name" value="PKS"/>
    <property type="match status" value="3"/>
</dbReference>
<evidence type="ECO:0000256" key="7">
    <source>
        <dbReference type="ARBA" id="ARBA00023268"/>
    </source>
</evidence>
<dbReference type="InterPro" id="IPR057326">
    <property type="entry name" value="KR_dom"/>
</dbReference>
<dbReference type="SMART" id="SM00826">
    <property type="entry name" value="PKS_DH"/>
    <property type="match status" value="1"/>
</dbReference>
<dbReference type="SMART" id="SM00823">
    <property type="entry name" value="PKS_PP"/>
    <property type="match status" value="3"/>
</dbReference>
<dbReference type="Gene3D" id="6.10.140.1830">
    <property type="match status" value="2"/>
</dbReference>
<keyword evidence="15" id="KW-1185">Reference proteome</keyword>
<dbReference type="Pfam" id="PF08659">
    <property type="entry name" value="KR"/>
    <property type="match status" value="3"/>
</dbReference>
<dbReference type="InterPro" id="IPR049900">
    <property type="entry name" value="PKS_mFAS_DH"/>
</dbReference>
<keyword evidence="4" id="KW-0597">Phosphoprotein</keyword>
<dbReference type="InterPro" id="IPR049552">
    <property type="entry name" value="PKS_DH_N"/>
</dbReference>
<evidence type="ECO:0000259" key="11">
    <source>
        <dbReference type="PROSITE" id="PS50075"/>
    </source>
</evidence>
<evidence type="ECO:0000256" key="9">
    <source>
        <dbReference type="PROSITE-ProRule" id="PRU01363"/>
    </source>
</evidence>
<feature type="region of interest" description="Disordered" evidence="10">
    <location>
        <begin position="465"/>
        <end position="486"/>
    </location>
</feature>
<keyword evidence="14" id="KW-0436">Ligase</keyword>
<dbReference type="GO" id="GO:0016874">
    <property type="term" value="F:ligase activity"/>
    <property type="evidence" value="ECO:0007669"/>
    <property type="project" value="UniProtKB-KW"/>
</dbReference>
<dbReference type="Pfam" id="PF08990">
    <property type="entry name" value="Docking"/>
    <property type="match status" value="1"/>
</dbReference>